<organism evidence="2 3">
    <name type="scientific">Rhodamnia argentea</name>
    <dbReference type="NCBI Taxonomy" id="178133"/>
    <lineage>
        <taxon>Eukaryota</taxon>
        <taxon>Viridiplantae</taxon>
        <taxon>Streptophyta</taxon>
        <taxon>Embryophyta</taxon>
        <taxon>Tracheophyta</taxon>
        <taxon>Spermatophyta</taxon>
        <taxon>Magnoliopsida</taxon>
        <taxon>eudicotyledons</taxon>
        <taxon>Gunneridae</taxon>
        <taxon>Pentapetalae</taxon>
        <taxon>rosids</taxon>
        <taxon>malvids</taxon>
        <taxon>Myrtales</taxon>
        <taxon>Myrtaceae</taxon>
        <taxon>Myrtoideae</taxon>
        <taxon>Myrteae</taxon>
        <taxon>Australasian group</taxon>
        <taxon>Rhodamnia</taxon>
    </lineage>
</organism>
<dbReference type="InterPro" id="IPR010684">
    <property type="entry name" value="RNA_pol_II_trans_fac_SIII_A"/>
</dbReference>
<sequence length="239" mass="27150">MRSELGNRRTGCELGRNMSMERKAPSLTDLCVRTAIDNVRYLGDLGGIDPELLARILPHCTVDQLTHIERSSKGTDLTPITDNLWKNFYEKQFGSHSTNLVIERMKDKGVSFRWSQLYEAKLKDIEEAQNKSLDRMRQLYKEKDALKQSRQVRLCTKVPPSSNKRRFGCGSYDVSNLKSNIMKKARIETLKSQEVKNIAAMKKKAIQRHSISPLTKPQGPSGRDSASSSKVTKPLGRRI</sequence>
<dbReference type="RefSeq" id="XP_030515527.1">
    <property type="nucleotide sequence ID" value="XM_030659667.2"/>
</dbReference>
<dbReference type="Proteomes" id="UP000827889">
    <property type="component" value="Chromosome 10"/>
</dbReference>
<dbReference type="AlphaFoldDB" id="A0A8B8MZI2"/>
<evidence type="ECO:0000313" key="2">
    <source>
        <dbReference type="Proteomes" id="UP000827889"/>
    </source>
</evidence>
<dbReference type="OrthoDB" id="21513at2759"/>
<dbReference type="Pfam" id="PF06881">
    <property type="entry name" value="Elongin_A"/>
    <property type="match status" value="1"/>
</dbReference>
<evidence type="ECO:0000256" key="1">
    <source>
        <dbReference type="SAM" id="MobiDB-lite"/>
    </source>
</evidence>
<dbReference type="PANTHER" id="PTHR47543">
    <property type="entry name" value="OS08G0169600 PROTEIN"/>
    <property type="match status" value="1"/>
</dbReference>
<dbReference type="Gene3D" id="6.10.250.3180">
    <property type="match status" value="1"/>
</dbReference>
<name>A0A8B8MZI2_9MYRT</name>
<accession>A0A8B8MZI2</accession>
<reference evidence="3" key="1">
    <citation type="submission" date="2025-08" db="UniProtKB">
        <authorList>
            <consortium name="RefSeq"/>
        </authorList>
    </citation>
    <scope>IDENTIFICATION</scope>
    <source>
        <tissue evidence="3">Leaf</tissue>
    </source>
</reference>
<keyword evidence="2" id="KW-1185">Reference proteome</keyword>
<gene>
    <name evidence="3" type="primary">LOC115729193</name>
</gene>
<proteinExistence type="predicted"/>
<dbReference type="GO" id="GO:0006368">
    <property type="term" value="P:transcription elongation by RNA polymerase II"/>
    <property type="evidence" value="ECO:0007669"/>
    <property type="project" value="InterPro"/>
</dbReference>
<dbReference type="PANTHER" id="PTHR47543:SF2">
    <property type="entry name" value="RNA POLYMERASE II TRANSCRIPTION FACTOR SIII SUBUNIT A"/>
    <property type="match status" value="1"/>
</dbReference>
<evidence type="ECO:0000313" key="3">
    <source>
        <dbReference type="RefSeq" id="XP_030515527.1"/>
    </source>
</evidence>
<feature type="region of interest" description="Disordered" evidence="1">
    <location>
        <begin position="202"/>
        <end position="239"/>
    </location>
</feature>
<dbReference type="GO" id="GO:0070449">
    <property type="term" value="C:elongin complex"/>
    <property type="evidence" value="ECO:0007669"/>
    <property type="project" value="InterPro"/>
</dbReference>
<dbReference type="GeneID" id="115729193"/>
<dbReference type="KEGG" id="rarg:115729193"/>
<protein>
    <submittedName>
        <fullName evidence="3">Uncharacterized protein LOC115729193</fullName>
    </submittedName>
</protein>